<dbReference type="Proteomes" id="UP000186819">
    <property type="component" value="Unassembled WGS sequence"/>
</dbReference>
<dbReference type="Pfam" id="PF07045">
    <property type="entry name" value="DUF1330"/>
    <property type="match status" value="1"/>
</dbReference>
<evidence type="ECO:0000259" key="1">
    <source>
        <dbReference type="Pfam" id="PF07045"/>
    </source>
</evidence>
<protein>
    <submittedName>
        <fullName evidence="2">Uncharacterized conserved protein, DUF1330 family</fullName>
    </submittedName>
</protein>
<keyword evidence="3" id="KW-1185">Reference proteome</keyword>
<sequence>MVQYLILAKIINRDLFVEYIKGHLPTITQYGGKIVFRSTENEPILGTENWDAIAIQEWQSSSAFERWWTSDEYRPGAQIRDRAALMVITKCENSVPA</sequence>
<accession>A0A1N7BQL1</accession>
<reference evidence="3" key="1">
    <citation type="submission" date="2017-01" db="EMBL/GenBank/DDBJ databases">
        <authorList>
            <person name="Varghese N."/>
            <person name="Submissions S."/>
        </authorList>
    </citation>
    <scope>NUCLEOTIDE SEQUENCE [LARGE SCALE GENOMIC DNA]</scope>
    <source>
        <strain evidence="3">ATCC 51758</strain>
    </source>
</reference>
<dbReference type="RefSeq" id="WP_139335971.1">
    <property type="nucleotide sequence ID" value="NZ_FTMD01000019.1"/>
</dbReference>
<gene>
    <name evidence="2" type="ORF">SAMN05421829_1199</name>
</gene>
<dbReference type="SUPFAM" id="SSF54909">
    <property type="entry name" value="Dimeric alpha+beta barrel"/>
    <property type="match status" value="1"/>
</dbReference>
<dbReference type="OrthoDB" id="516779at2"/>
<dbReference type="EMBL" id="FTMD01000019">
    <property type="protein sequence ID" value="SIR53605.1"/>
    <property type="molecule type" value="Genomic_DNA"/>
</dbReference>
<evidence type="ECO:0000313" key="3">
    <source>
        <dbReference type="Proteomes" id="UP000186819"/>
    </source>
</evidence>
<name>A0A1N7BQL1_9RHOO</name>
<proteinExistence type="predicted"/>
<feature type="domain" description="DUF1330" evidence="1">
    <location>
        <begin position="8"/>
        <end position="87"/>
    </location>
</feature>
<dbReference type="InterPro" id="IPR011008">
    <property type="entry name" value="Dimeric_a/b-barrel"/>
</dbReference>
<dbReference type="Gene3D" id="3.30.70.100">
    <property type="match status" value="1"/>
</dbReference>
<evidence type="ECO:0000313" key="2">
    <source>
        <dbReference type="EMBL" id="SIR53605.1"/>
    </source>
</evidence>
<organism evidence="2 3">
    <name type="scientific">Aromatoleum tolulyticum</name>
    <dbReference type="NCBI Taxonomy" id="34027"/>
    <lineage>
        <taxon>Bacteria</taxon>
        <taxon>Pseudomonadati</taxon>
        <taxon>Pseudomonadota</taxon>
        <taxon>Betaproteobacteria</taxon>
        <taxon>Rhodocyclales</taxon>
        <taxon>Rhodocyclaceae</taxon>
        <taxon>Aromatoleum</taxon>
    </lineage>
</organism>
<dbReference type="AlphaFoldDB" id="A0A1N7BQL1"/>
<dbReference type="InterPro" id="IPR010753">
    <property type="entry name" value="DUF1330"/>
</dbReference>